<evidence type="ECO:0000256" key="7">
    <source>
        <dbReference type="ARBA" id="ARBA00038093"/>
    </source>
</evidence>
<comment type="similarity">
    <text evidence="7 8">Belongs to the PINc/VapC protein family.</text>
</comment>
<organism evidence="10 11">
    <name type="scientific">Candidatus Accumulibacter phosphatis</name>
    <dbReference type="NCBI Taxonomy" id="327160"/>
    <lineage>
        <taxon>Bacteria</taxon>
        <taxon>Pseudomonadati</taxon>
        <taxon>Pseudomonadota</taxon>
        <taxon>Betaproteobacteria</taxon>
        <taxon>Candidatus Accumulibacter</taxon>
    </lineage>
</organism>
<feature type="binding site" evidence="8">
    <location>
        <position position="6"/>
    </location>
    <ligand>
        <name>Mg(2+)</name>
        <dbReference type="ChEBI" id="CHEBI:18420"/>
    </ligand>
</feature>
<name>A0A5S4ERB2_9PROT</name>
<feature type="binding site" evidence="8">
    <location>
        <position position="98"/>
    </location>
    <ligand>
        <name>Mg(2+)</name>
        <dbReference type="ChEBI" id="CHEBI:18420"/>
    </ligand>
</feature>
<keyword evidence="4 8" id="KW-0479">Metal-binding</keyword>
<evidence type="ECO:0000256" key="5">
    <source>
        <dbReference type="ARBA" id="ARBA00022801"/>
    </source>
</evidence>
<protein>
    <recommendedName>
        <fullName evidence="8">Ribonuclease VapC</fullName>
        <shortName evidence="8">RNase VapC</shortName>
        <ecNumber evidence="8">3.1.-.-</ecNumber>
    </recommendedName>
    <alternativeName>
        <fullName evidence="8">Toxin VapC</fullName>
    </alternativeName>
</protein>
<keyword evidence="3 8" id="KW-0540">Nuclease</keyword>
<dbReference type="AlphaFoldDB" id="A0A5S4ERB2"/>
<accession>A0A5S4ERB2</accession>
<dbReference type="InterPro" id="IPR002716">
    <property type="entry name" value="PIN_dom"/>
</dbReference>
<comment type="cofactor">
    <cofactor evidence="1 8">
        <name>Mg(2+)</name>
        <dbReference type="ChEBI" id="CHEBI:18420"/>
    </cofactor>
</comment>
<dbReference type="EC" id="3.1.-.-" evidence="8"/>
<dbReference type="OrthoDB" id="9796690at2"/>
<dbReference type="EMBL" id="SWAD01000015">
    <property type="protein sequence ID" value="TMQ77915.1"/>
    <property type="molecule type" value="Genomic_DNA"/>
</dbReference>
<keyword evidence="5 8" id="KW-0378">Hydrolase</keyword>
<comment type="function">
    <text evidence="8">Toxic component of a toxin-antitoxin (TA) system. An RNase.</text>
</comment>
<feature type="domain" description="PIN" evidence="9">
    <location>
        <begin position="3"/>
        <end position="125"/>
    </location>
</feature>
<dbReference type="RefSeq" id="WP_138677584.1">
    <property type="nucleotide sequence ID" value="NZ_SWAD01000015.1"/>
</dbReference>
<keyword evidence="2 8" id="KW-1277">Toxin-antitoxin system</keyword>
<evidence type="ECO:0000256" key="6">
    <source>
        <dbReference type="ARBA" id="ARBA00022842"/>
    </source>
</evidence>
<dbReference type="InterPro" id="IPR022907">
    <property type="entry name" value="VapC_family"/>
</dbReference>
<comment type="caution">
    <text evidence="10">The sequence shown here is derived from an EMBL/GenBank/DDBJ whole genome shotgun (WGS) entry which is preliminary data.</text>
</comment>
<keyword evidence="11" id="KW-1185">Reference proteome</keyword>
<dbReference type="SUPFAM" id="SSF88723">
    <property type="entry name" value="PIN domain-like"/>
    <property type="match status" value="1"/>
</dbReference>
<dbReference type="Proteomes" id="UP000306324">
    <property type="component" value="Unassembled WGS sequence"/>
</dbReference>
<reference evidence="10 11" key="1">
    <citation type="submission" date="2019-04" db="EMBL/GenBank/DDBJ databases">
        <title>A novel phosphate-accumulating bacterium identified in bioreactor for phosphate removal from wastewater.</title>
        <authorList>
            <person name="Kotlyarov R.Y."/>
            <person name="Beletsky A.V."/>
            <person name="Kallistova A.Y."/>
            <person name="Dorofeev A.G."/>
            <person name="Nikolaev Y.Y."/>
            <person name="Pimenov N.V."/>
            <person name="Ravin N.V."/>
            <person name="Mardanov A.V."/>
        </authorList>
    </citation>
    <scope>NUCLEOTIDE SEQUENCE [LARGE SCALE GENOMIC DNA]</scope>
    <source>
        <strain evidence="10 11">Bin19</strain>
    </source>
</reference>
<evidence type="ECO:0000256" key="3">
    <source>
        <dbReference type="ARBA" id="ARBA00022722"/>
    </source>
</evidence>
<evidence type="ECO:0000313" key="11">
    <source>
        <dbReference type="Proteomes" id="UP000306324"/>
    </source>
</evidence>
<evidence type="ECO:0000313" key="10">
    <source>
        <dbReference type="EMBL" id="TMQ77915.1"/>
    </source>
</evidence>
<dbReference type="GO" id="GO:0090729">
    <property type="term" value="F:toxin activity"/>
    <property type="evidence" value="ECO:0007669"/>
    <property type="project" value="UniProtKB-KW"/>
</dbReference>
<keyword evidence="8" id="KW-0800">Toxin</keyword>
<evidence type="ECO:0000256" key="4">
    <source>
        <dbReference type="ARBA" id="ARBA00022723"/>
    </source>
</evidence>
<evidence type="ECO:0000259" key="9">
    <source>
        <dbReference type="Pfam" id="PF01850"/>
    </source>
</evidence>
<dbReference type="HAMAP" id="MF_00265">
    <property type="entry name" value="VapC_Nob1"/>
    <property type="match status" value="1"/>
</dbReference>
<dbReference type="Gene3D" id="3.40.50.1010">
    <property type="entry name" value="5'-nuclease"/>
    <property type="match status" value="1"/>
</dbReference>
<dbReference type="GO" id="GO:0004540">
    <property type="term" value="F:RNA nuclease activity"/>
    <property type="evidence" value="ECO:0007669"/>
    <property type="project" value="InterPro"/>
</dbReference>
<evidence type="ECO:0000256" key="8">
    <source>
        <dbReference type="HAMAP-Rule" id="MF_00265"/>
    </source>
</evidence>
<dbReference type="GO" id="GO:0000287">
    <property type="term" value="F:magnesium ion binding"/>
    <property type="evidence" value="ECO:0007669"/>
    <property type="project" value="UniProtKB-UniRule"/>
</dbReference>
<dbReference type="PANTHER" id="PTHR33653:SF1">
    <property type="entry name" value="RIBONUCLEASE VAPC2"/>
    <property type="match status" value="1"/>
</dbReference>
<keyword evidence="6 8" id="KW-0460">Magnesium</keyword>
<dbReference type="InterPro" id="IPR029060">
    <property type="entry name" value="PIN-like_dom_sf"/>
</dbReference>
<evidence type="ECO:0000256" key="1">
    <source>
        <dbReference type="ARBA" id="ARBA00001946"/>
    </source>
</evidence>
<dbReference type="CDD" id="cd18750">
    <property type="entry name" value="PIN_VapC4-5_FitB-like"/>
    <property type="match status" value="1"/>
</dbReference>
<dbReference type="PANTHER" id="PTHR33653">
    <property type="entry name" value="RIBONUCLEASE VAPC2"/>
    <property type="match status" value="1"/>
</dbReference>
<proteinExistence type="inferred from homology"/>
<evidence type="ECO:0000256" key="2">
    <source>
        <dbReference type="ARBA" id="ARBA00022649"/>
    </source>
</evidence>
<dbReference type="InterPro" id="IPR050556">
    <property type="entry name" value="Type_II_TA_system_RNase"/>
</dbReference>
<dbReference type="Pfam" id="PF01850">
    <property type="entry name" value="PIN"/>
    <property type="match status" value="1"/>
</dbReference>
<dbReference type="GO" id="GO:0016787">
    <property type="term" value="F:hydrolase activity"/>
    <property type="evidence" value="ECO:0007669"/>
    <property type="project" value="UniProtKB-KW"/>
</dbReference>
<gene>
    <name evidence="8" type="primary">vapC</name>
    <name evidence="10" type="ORF">ACCUM_2515</name>
</gene>
<sequence length="134" mass="14426">MKYLLDTCTVSDFVKGEPGVLSTLKSTAPAQIAISTVTRMEIEYGLLLNPLRARKLAPVLDALLSAMAILPFDEADAKAAAAIRAALRREGRPIGPYDCQIAGCGLARGLVVVTANEAEFRRIGGLRIENWREA</sequence>